<comment type="caution">
    <text evidence="1">The sequence shown here is derived from an EMBL/GenBank/DDBJ whole genome shotgun (WGS) entry which is preliminary data.</text>
</comment>
<reference evidence="1 2" key="1">
    <citation type="submission" date="2011-06" db="EMBL/GenBank/DDBJ databases">
        <authorList>
            <person name="Muzny D."/>
            <person name="Qin X."/>
            <person name="Deng J."/>
            <person name="Jiang H."/>
            <person name="Liu Y."/>
            <person name="Qu J."/>
            <person name="Song X.-Z."/>
            <person name="Zhang L."/>
            <person name="Thornton R."/>
            <person name="Coyle M."/>
            <person name="Francisco L."/>
            <person name="Jackson L."/>
            <person name="Javaid M."/>
            <person name="Korchina V."/>
            <person name="Kovar C."/>
            <person name="Mata R."/>
            <person name="Mathew T."/>
            <person name="Ngo R."/>
            <person name="Nguyen L."/>
            <person name="Nguyen N."/>
            <person name="Okwuonu G."/>
            <person name="Ongeri F."/>
            <person name="Pham C."/>
            <person name="Simmons D."/>
            <person name="Wilczek-Boney K."/>
            <person name="Hale W."/>
            <person name="Jakkamsetti A."/>
            <person name="Pham P."/>
            <person name="Ruth R."/>
            <person name="San Lucas F."/>
            <person name="Warren J."/>
            <person name="Zhang J."/>
            <person name="Zhao Z."/>
            <person name="Zhou C."/>
            <person name="Zhu D."/>
            <person name="Lee S."/>
            <person name="Bess C."/>
            <person name="Blankenburg K."/>
            <person name="Forbes L."/>
            <person name="Fu Q."/>
            <person name="Gubbala S."/>
            <person name="Hirani K."/>
            <person name="Jayaseelan J.C."/>
            <person name="Lara F."/>
            <person name="Munidasa M."/>
            <person name="Palculict T."/>
            <person name="Patil S."/>
            <person name="Pu L.-L."/>
            <person name="Saada N."/>
            <person name="Tang L."/>
            <person name="Weissenberger G."/>
            <person name="Zhu Y."/>
            <person name="Hemphill L."/>
            <person name="Shang Y."/>
            <person name="Youmans B."/>
            <person name="Ayvaz T."/>
            <person name="Ross M."/>
            <person name="Santibanez J."/>
            <person name="Aqrawi P."/>
            <person name="Gross S."/>
            <person name="Joshi V."/>
            <person name="Fowler G."/>
            <person name="Nazareth L."/>
            <person name="Reid J."/>
            <person name="Worley K."/>
            <person name="Petrosino J."/>
            <person name="Highlander S."/>
            <person name="Gibbs R."/>
        </authorList>
    </citation>
    <scope>NUCLEOTIDE SEQUENCE [LARGE SCALE GENOMIC DNA]</scope>
    <source>
        <strain evidence="1 2">ATCC 29427</strain>
    </source>
</reference>
<name>G4D244_9FIRM</name>
<keyword evidence="2" id="KW-1185">Reference proteome</keyword>
<dbReference type="Proteomes" id="UP000003422">
    <property type="component" value="Unassembled WGS sequence"/>
</dbReference>
<dbReference type="HOGENOM" id="CLU_2728273_0_0_9"/>
<dbReference type="RefSeq" id="WP_004819894.1">
    <property type="nucleotide sequence ID" value="NZ_JH165061.1"/>
</dbReference>
<sequence length="71" mass="8521">KFEQDKIYDFYLENNLSRGEVCVEILDSKKNVLFTLNSLNPSHSQYMLTDAKYFFKVNFKKASGYYKFSWK</sequence>
<protein>
    <submittedName>
        <fullName evidence="1">Uncharacterized protein</fullName>
    </submittedName>
</protein>
<dbReference type="AlphaFoldDB" id="G4D244"/>
<dbReference type="PATRIC" id="fig|997350.3.peg.458"/>
<organism evidence="1 2">
    <name type="scientific">Peptoniphilus indolicus ATCC 29427</name>
    <dbReference type="NCBI Taxonomy" id="997350"/>
    <lineage>
        <taxon>Bacteria</taxon>
        <taxon>Bacillati</taxon>
        <taxon>Bacillota</taxon>
        <taxon>Tissierellia</taxon>
        <taxon>Tissierellales</taxon>
        <taxon>Peptoniphilaceae</taxon>
        <taxon>Peptoniphilus</taxon>
    </lineage>
</organism>
<proteinExistence type="predicted"/>
<feature type="non-terminal residue" evidence="1">
    <location>
        <position position="1"/>
    </location>
</feature>
<dbReference type="EMBL" id="AGBB01000037">
    <property type="protein sequence ID" value="EGY80411.1"/>
    <property type="molecule type" value="Genomic_DNA"/>
</dbReference>
<gene>
    <name evidence="1" type="ORF">HMPREF9129_0474</name>
</gene>
<accession>G4D244</accession>
<evidence type="ECO:0000313" key="2">
    <source>
        <dbReference type="Proteomes" id="UP000003422"/>
    </source>
</evidence>
<evidence type="ECO:0000313" key="1">
    <source>
        <dbReference type="EMBL" id="EGY80411.1"/>
    </source>
</evidence>